<dbReference type="InterPro" id="IPR005162">
    <property type="entry name" value="Retrotrans_gag_dom"/>
</dbReference>
<evidence type="ECO:0000313" key="2">
    <source>
        <dbReference type="EMBL" id="GJS75031.1"/>
    </source>
</evidence>
<gene>
    <name evidence="2" type="ORF">Tco_0724912</name>
</gene>
<name>A0ABQ4YD01_9ASTR</name>
<dbReference type="EMBL" id="BQNB010010274">
    <property type="protein sequence ID" value="GJS75031.1"/>
    <property type="molecule type" value="Genomic_DNA"/>
</dbReference>
<proteinExistence type="predicted"/>
<dbReference type="PANTHER" id="PTHR33223">
    <property type="entry name" value="CCHC-TYPE DOMAIN-CONTAINING PROTEIN"/>
    <property type="match status" value="1"/>
</dbReference>
<reference evidence="2" key="2">
    <citation type="submission" date="2022-01" db="EMBL/GenBank/DDBJ databases">
        <authorList>
            <person name="Yamashiro T."/>
            <person name="Shiraishi A."/>
            <person name="Satake H."/>
            <person name="Nakayama K."/>
        </authorList>
    </citation>
    <scope>NUCLEOTIDE SEQUENCE</scope>
</reference>
<sequence>MTRNSNTKIFTPFANPERQFQARKDTTPISVHNIYSFYESEPSDAEFKEIGEVDIETLTMEQYLALYCGGTRRGVRKPEIEGNVDFEIKGQFLRELRDNTFSGNENEDASLFNISGVSGDAIMLRVFPLTLTGTAKRWLERAPTQTINTWDLPKWIFILRFFPPSKTSKHLEEIHNFRQEGRVTLYQAWERYIDLLFKCLTHNLNDYQKDLQPILGLIATRALVTIQEMADHSHDEERTGEYNSTQISTITDKLKILNRNMQNLRENVLAIKGGYKLVDEMYYLSSEEVKFVKATKYREDNLGVTPGNNSPLRNNFKHEEIFEKYLEESCKRQDMFNEWMEILRDTMDKNLRRHDSVIKVIEENVARLVQAVKTHDKLN</sequence>
<dbReference type="Proteomes" id="UP001151760">
    <property type="component" value="Unassembled WGS sequence"/>
</dbReference>
<evidence type="ECO:0000259" key="1">
    <source>
        <dbReference type="Pfam" id="PF03732"/>
    </source>
</evidence>
<reference evidence="2" key="1">
    <citation type="journal article" date="2022" name="Int. J. Mol. Sci.">
        <title>Draft Genome of Tanacetum Coccineum: Genomic Comparison of Closely Related Tanacetum-Family Plants.</title>
        <authorList>
            <person name="Yamashiro T."/>
            <person name="Shiraishi A."/>
            <person name="Nakayama K."/>
            <person name="Satake H."/>
        </authorList>
    </citation>
    <scope>NUCLEOTIDE SEQUENCE</scope>
</reference>
<evidence type="ECO:0000313" key="3">
    <source>
        <dbReference type="Proteomes" id="UP001151760"/>
    </source>
</evidence>
<dbReference type="Pfam" id="PF03732">
    <property type="entry name" value="Retrotrans_gag"/>
    <property type="match status" value="1"/>
</dbReference>
<accession>A0ABQ4YD01</accession>
<dbReference type="PANTHER" id="PTHR33223:SF11">
    <property type="entry name" value="ELEMENT PROTEIN, PUTATIVE-RELATED"/>
    <property type="match status" value="1"/>
</dbReference>
<feature type="domain" description="Retrotransposon gag" evidence="1">
    <location>
        <begin position="126"/>
        <end position="202"/>
    </location>
</feature>
<protein>
    <submittedName>
        <fullName evidence="2">La-related protein 1B-like protein</fullName>
    </submittedName>
</protein>
<keyword evidence="3" id="KW-1185">Reference proteome</keyword>
<organism evidence="2 3">
    <name type="scientific">Tanacetum coccineum</name>
    <dbReference type="NCBI Taxonomy" id="301880"/>
    <lineage>
        <taxon>Eukaryota</taxon>
        <taxon>Viridiplantae</taxon>
        <taxon>Streptophyta</taxon>
        <taxon>Embryophyta</taxon>
        <taxon>Tracheophyta</taxon>
        <taxon>Spermatophyta</taxon>
        <taxon>Magnoliopsida</taxon>
        <taxon>eudicotyledons</taxon>
        <taxon>Gunneridae</taxon>
        <taxon>Pentapetalae</taxon>
        <taxon>asterids</taxon>
        <taxon>campanulids</taxon>
        <taxon>Asterales</taxon>
        <taxon>Asteraceae</taxon>
        <taxon>Asteroideae</taxon>
        <taxon>Anthemideae</taxon>
        <taxon>Anthemidinae</taxon>
        <taxon>Tanacetum</taxon>
    </lineage>
</organism>
<comment type="caution">
    <text evidence="2">The sequence shown here is derived from an EMBL/GenBank/DDBJ whole genome shotgun (WGS) entry which is preliminary data.</text>
</comment>